<reference evidence="1" key="1">
    <citation type="journal article" date="2012" name="Nature">
        <title>The tomato genome sequence provides insights into fleshy fruit evolution.</title>
        <authorList>
            <consortium name="Tomato Genome Consortium"/>
        </authorList>
    </citation>
    <scope>NUCLEOTIDE SEQUENCE [LARGE SCALE GENOMIC DNA]</scope>
    <source>
        <strain evidence="1">cv. Heinz 1706</strain>
    </source>
</reference>
<dbReference type="InParanoid" id="A0A3Q7HIX5"/>
<organism evidence="1">
    <name type="scientific">Solanum lycopersicum</name>
    <name type="common">Tomato</name>
    <name type="synonym">Lycopersicon esculentum</name>
    <dbReference type="NCBI Taxonomy" id="4081"/>
    <lineage>
        <taxon>Eukaryota</taxon>
        <taxon>Viridiplantae</taxon>
        <taxon>Streptophyta</taxon>
        <taxon>Embryophyta</taxon>
        <taxon>Tracheophyta</taxon>
        <taxon>Spermatophyta</taxon>
        <taxon>Magnoliopsida</taxon>
        <taxon>eudicotyledons</taxon>
        <taxon>Gunneridae</taxon>
        <taxon>Pentapetalae</taxon>
        <taxon>asterids</taxon>
        <taxon>lamiids</taxon>
        <taxon>Solanales</taxon>
        <taxon>Solanaceae</taxon>
        <taxon>Solanoideae</taxon>
        <taxon>Solaneae</taxon>
        <taxon>Solanum</taxon>
        <taxon>Solanum subgen. Lycopersicon</taxon>
    </lineage>
</organism>
<accession>A0A3Q7HIX5</accession>
<name>A0A3Q7HIX5_SOLLC</name>
<reference evidence="1" key="2">
    <citation type="submission" date="2019-01" db="UniProtKB">
        <authorList>
            <consortium name="EnsemblPlants"/>
        </authorList>
    </citation>
    <scope>IDENTIFICATION</scope>
    <source>
        <strain evidence="1">cv. Heinz 1706</strain>
    </source>
</reference>
<keyword evidence="2" id="KW-1185">Reference proteome</keyword>
<dbReference type="AlphaFoldDB" id="A0A3Q7HIX5"/>
<evidence type="ECO:0000313" key="1">
    <source>
        <dbReference type="EnsemblPlants" id="Solyc08g014155.1.1"/>
    </source>
</evidence>
<dbReference type="Gramene" id="Solyc08g014155.1.1">
    <property type="protein sequence ID" value="Solyc08g014155.1.1"/>
    <property type="gene ID" value="Solyc08g014155.1"/>
</dbReference>
<dbReference type="EnsemblPlants" id="Solyc08g014155.1.1">
    <property type="protein sequence ID" value="Solyc08g014155.1.1"/>
    <property type="gene ID" value="Solyc08g014155.1"/>
</dbReference>
<evidence type="ECO:0000313" key="2">
    <source>
        <dbReference type="Proteomes" id="UP000004994"/>
    </source>
</evidence>
<proteinExistence type="predicted"/>
<sequence>MDGNIAVTRHVWPVIKIQRGGFNFSTSLFPANALSWKQSHTFLSIHLRILYDDLCKLRSCDLLLQAKHTVTDEDKS</sequence>
<protein>
    <submittedName>
        <fullName evidence="1">Uncharacterized protein</fullName>
    </submittedName>
</protein>
<dbReference type="Proteomes" id="UP000004994">
    <property type="component" value="Chromosome 8"/>
</dbReference>